<dbReference type="InterPro" id="IPR029063">
    <property type="entry name" value="SAM-dependent_MTases_sf"/>
</dbReference>
<dbReference type="Proteomes" id="UP000183371">
    <property type="component" value="Unassembled WGS sequence"/>
</dbReference>
<dbReference type="RefSeq" id="WP_054784066.1">
    <property type="nucleotide sequence ID" value="NZ_FPBD01000007.1"/>
</dbReference>
<dbReference type="EMBL" id="FPBD01000007">
    <property type="protein sequence ID" value="SFU07125.1"/>
    <property type="molecule type" value="Genomic_DNA"/>
</dbReference>
<dbReference type="GO" id="GO:0008757">
    <property type="term" value="F:S-adenosylmethionine-dependent methyltransferase activity"/>
    <property type="evidence" value="ECO:0007669"/>
    <property type="project" value="InterPro"/>
</dbReference>
<dbReference type="SUPFAM" id="SSF53335">
    <property type="entry name" value="S-adenosyl-L-methionine-dependent methyltransferases"/>
    <property type="match status" value="1"/>
</dbReference>
<dbReference type="Gene3D" id="3.40.50.150">
    <property type="entry name" value="Vaccinia Virus protein VP39"/>
    <property type="match status" value="1"/>
</dbReference>
<dbReference type="InterPro" id="IPR013216">
    <property type="entry name" value="Methyltransf_11"/>
</dbReference>
<sequence>MSYEDHYETLLAEHYTWMFRMPFDEKVAEQRALLERAGLSLGQTAIDLGAGSGFQSMALVQMGFDQVTAVDTSPHLLKELQQRDHGDRITCLREDIRNVSTIISVPVDAALCMGDTLTHLGSLKEVEDLVADLAGGLKPGGILVFSWRDLNTVPTGVDRFIPVNSDEDRIMMCFLEDQEQHVMVHDLIHVRTKDGWQLKRSAYPKIKLSADDVRRAFAVHGLEVVSEFVERGMIVMTAQKAQ</sequence>
<organism evidence="2 3">
    <name type="scientific">Pseudovibrio denitrificans</name>
    <dbReference type="NCBI Taxonomy" id="258256"/>
    <lineage>
        <taxon>Bacteria</taxon>
        <taxon>Pseudomonadati</taxon>
        <taxon>Pseudomonadota</taxon>
        <taxon>Alphaproteobacteria</taxon>
        <taxon>Hyphomicrobiales</taxon>
        <taxon>Stappiaceae</taxon>
        <taxon>Pseudovibrio</taxon>
    </lineage>
</organism>
<keyword evidence="2" id="KW-0808">Transferase</keyword>
<keyword evidence="2" id="KW-0489">Methyltransferase</keyword>
<accession>A0A1I7D657</accession>
<dbReference type="GO" id="GO:0032259">
    <property type="term" value="P:methylation"/>
    <property type="evidence" value="ECO:0007669"/>
    <property type="project" value="UniProtKB-KW"/>
</dbReference>
<dbReference type="AlphaFoldDB" id="A0A1I7D657"/>
<reference evidence="3" key="1">
    <citation type="submission" date="2016-10" db="EMBL/GenBank/DDBJ databases">
        <authorList>
            <person name="Varghese N."/>
            <person name="Submissions S."/>
        </authorList>
    </citation>
    <scope>NUCLEOTIDE SEQUENCE [LARGE SCALE GENOMIC DNA]</scope>
    <source>
        <strain evidence="3">DSM 17465</strain>
    </source>
</reference>
<evidence type="ECO:0000259" key="1">
    <source>
        <dbReference type="Pfam" id="PF08241"/>
    </source>
</evidence>
<evidence type="ECO:0000313" key="2">
    <source>
        <dbReference type="EMBL" id="SFU07125.1"/>
    </source>
</evidence>
<dbReference type="Pfam" id="PF08241">
    <property type="entry name" value="Methyltransf_11"/>
    <property type="match status" value="1"/>
</dbReference>
<protein>
    <submittedName>
        <fullName evidence="2">Methyltransferase domain-containing protein</fullName>
    </submittedName>
</protein>
<keyword evidence="3" id="KW-1185">Reference proteome</keyword>
<dbReference type="CDD" id="cd02440">
    <property type="entry name" value="AdoMet_MTases"/>
    <property type="match status" value="1"/>
</dbReference>
<name>A0A1I7D657_9HYPH</name>
<gene>
    <name evidence="2" type="ORF">SAMN05444141_107349</name>
</gene>
<evidence type="ECO:0000313" key="3">
    <source>
        <dbReference type="Proteomes" id="UP000183371"/>
    </source>
</evidence>
<proteinExistence type="predicted"/>
<feature type="domain" description="Methyltransferase type 11" evidence="1">
    <location>
        <begin position="47"/>
        <end position="145"/>
    </location>
</feature>